<dbReference type="OrthoDB" id="1466374at2"/>
<reference evidence="1 2" key="1">
    <citation type="submission" date="2019-02" db="EMBL/GenBank/DDBJ databases">
        <title>Genome sequence of the sea-ice species Brumimicrobium glaciale.</title>
        <authorList>
            <person name="Bowman J.P."/>
        </authorList>
    </citation>
    <scope>NUCLEOTIDE SEQUENCE [LARGE SCALE GENOMIC DNA]</scope>
    <source>
        <strain evidence="1 2">IC156</strain>
    </source>
</reference>
<organism evidence="1 2">
    <name type="scientific">Brumimicrobium glaciale</name>
    <dbReference type="NCBI Taxonomy" id="200475"/>
    <lineage>
        <taxon>Bacteria</taxon>
        <taxon>Pseudomonadati</taxon>
        <taxon>Bacteroidota</taxon>
        <taxon>Flavobacteriia</taxon>
        <taxon>Flavobacteriales</taxon>
        <taxon>Crocinitomicaceae</taxon>
        <taxon>Brumimicrobium</taxon>
    </lineage>
</organism>
<name>A0A4Q4KEK5_9FLAO</name>
<evidence type="ECO:0000313" key="1">
    <source>
        <dbReference type="EMBL" id="RYM31502.1"/>
    </source>
</evidence>
<protein>
    <submittedName>
        <fullName evidence="1">Uncharacterized protein</fullName>
    </submittedName>
</protein>
<keyword evidence="2" id="KW-1185">Reference proteome</keyword>
<gene>
    <name evidence="1" type="ORF">ERX46_16485</name>
</gene>
<accession>A0A4Q4KEK5</accession>
<comment type="caution">
    <text evidence="1">The sequence shown here is derived from an EMBL/GenBank/DDBJ whole genome shotgun (WGS) entry which is preliminary data.</text>
</comment>
<dbReference type="RefSeq" id="WP_130094966.1">
    <property type="nucleotide sequence ID" value="NZ_SETE01000008.1"/>
</dbReference>
<evidence type="ECO:0000313" key="2">
    <source>
        <dbReference type="Proteomes" id="UP000293952"/>
    </source>
</evidence>
<proteinExistence type="predicted"/>
<sequence length="431" mass="49946">MKLKQALLFILLSPLFIVAQTLRLAIQDEGKLIYYTTILKNGIFHSTNSKNTISIPVKSLDEIMVRHENYEDYSFQVSDGLNSNDTINKIIRLTPLYDTLNIQVFDEFTFSSSKYQNAFKNKDEFIIDYYPFPLNHFYVITRIKREYYVKIIDGIGEELITSKLNFKPEEIFLDAIGNFHLIAKDSVYQIFPTNDSIHLMKAISIENFEVDLRNLVALGKNGAFHQNMSLHDQYFAISRIIDKNVTDIFQTFDAEGYENASYHYNAVVNFYMRTTPDRDNIINMGIWDGKLMSLNNHGFQIMIMTVWSNKIASIPLNVKSYGLKENIIVLDGVRDSVFQIDNETFKTKEAKAHFSLSGDYFKDFFYDNIYMYSSHKGGIVVSKINIVEGTSSEIAQLSDIRKPKNIKVLNDKVFFTVLDDNRYNRIIEVKK</sequence>
<dbReference type="AlphaFoldDB" id="A0A4Q4KEK5"/>
<dbReference type="EMBL" id="SETE01000008">
    <property type="protein sequence ID" value="RYM31502.1"/>
    <property type="molecule type" value="Genomic_DNA"/>
</dbReference>
<dbReference type="Proteomes" id="UP000293952">
    <property type="component" value="Unassembled WGS sequence"/>
</dbReference>